<sequence>MDHADRAAQADGARVVPWPAVALFVGTAVALAWLVALPLWLGDGLASPLVGALLPVMMFAPGIATLVVCLIARVPGRGRRMRFLGMWPLRPAGRTIGFLVAAVVVPPLIVALTVSLSGALGLVRLDLVGFSGFAGALEQAGVDLSVVPIQAVVVGQLIALPLGALINAIPAFGEEIGWRGWLLSALRPLGVWPSLLVTGAVWGLWHAPIILLGYNFGRGDVIGVLLMVAGCMAWGVLLGWSRLRTGSVWPAVVAHGALNAAAGLLALLVAVGERPDPALVGPLGAVSWLVLAVLVGVLALTGQFRRDVLEPPREARGVTG</sequence>
<feature type="transmembrane region" description="Helical" evidence="1">
    <location>
        <begin position="53"/>
        <end position="75"/>
    </location>
</feature>
<feature type="transmembrane region" description="Helical" evidence="1">
    <location>
        <begin position="190"/>
        <end position="215"/>
    </location>
</feature>
<evidence type="ECO:0000313" key="3">
    <source>
        <dbReference type="EMBL" id="TFU33613.1"/>
    </source>
</evidence>
<feature type="transmembrane region" description="Helical" evidence="1">
    <location>
        <begin position="96"/>
        <end position="123"/>
    </location>
</feature>
<dbReference type="InterPro" id="IPR042150">
    <property type="entry name" value="MmRce1-like"/>
</dbReference>
<accession>A0A4Y9FZD6</accession>
<dbReference type="InterPro" id="IPR003675">
    <property type="entry name" value="Rce1/LyrA-like_dom"/>
</dbReference>
<dbReference type="Proteomes" id="UP000298358">
    <property type="component" value="Unassembled WGS sequence"/>
</dbReference>
<dbReference type="GO" id="GO:0080120">
    <property type="term" value="P:CAAX-box protein maturation"/>
    <property type="evidence" value="ECO:0007669"/>
    <property type="project" value="UniProtKB-ARBA"/>
</dbReference>
<evidence type="ECO:0000259" key="2">
    <source>
        <dbReference type="Pfam" id="PF02517"/>
    </source>
</evidence>
<dbReference type="GO" id="GO:0008237">
    <property type="term" value="F:metallopeptidase activity"/>
    <property type="evidence" value="ECO:0007669"/>
    <property type="project" value="UniProtKB-KW"/>
</dbReference>
<dbReference type="AlphaFoldDB" id="A0A4Y9FZD6"/>
<keyword evidence="1" id="KW-0812">Transmembrane</keyword>
<dbReference type="EMBL" id="SPQB01000007">
    <property type="protein sequence ID" value="TFU33613.1"/>
    <property type="molecule type" value="Genomic_DNA"/>
</dbReference>
<keyword evidence="3" id="KW-0645">Protease</keyword>
<organism evidence="3 4">
    <name type="scientific">Microbacterium paludicola</name>
    <dbReference type="NCBI Taxonomy" id="300019"/>
    <lineage>
        <taxon>Bacteria</taxon>
        <taxon>Bacillati</taxon>
        <taxon>Actinomycetota</taxon>
        <taxon>Actinomycetes</taxon>
        <taxon>Micrococcales</taxon>
        <taxon>Microbacteriaceae</taxon>
        <taxon>Microbacterium</taxon>
    </lineage>
</organism>
<keyword evidence="3" id="KW-0378">Hydrolase</keyword>
<keyword evidence="4" id="KW-1185">Reference proteome</keyword>
<protein>
    <submittedName>
        <fullName evidence="3">CPBP family intramembrane metalloprotease</fullName>
    </submittedName>
</protein>
<evidence type="ECO:0000256" key="1">
    <source>
        <dbReference type="SAM" id="Phobius"/>
    </source>
</evidence>
<dbReference type="GO" id="GO:0006508">
    <property type="term" value="P:proteolysis"/>
    <property type="evidence" value="ECO:0007669"/>
    <property type="project" value="UniProtKB-KW"/>
</dbReference>
<evidence type="ECO:0000313" key="4">
    <source>
        <dbReference type="Proteomes" id="UP000298358"/>
    </source>
</evidence>
<keyword evidence="3" id="KW-0482">Metalloprotease</keyword>
<proteinExistence type="predicted"/>
<keyword evidence="1" id="KW-0472">Membrane</keyword>
<feature type="transmembrane region" description="Helical" evidence="1">
    <location>
        <begin position="252"/>
        <end position="272"/>
    </location>
</feature>
<name>A0A4Y9FZD6_9MICO</name>
<dbReference type="Pfam" id="PF02517">
    <property type="entry name" value="Rce1-like"/>
    <property type="match status" value="1"/>
</dbReference>
<feature type="domain" description="CAAX prenyl protease 2/Lysostaphin resistance protein A-like" evidence="2">
    <location>
        <begin position="160"/>
        <end position="260"/>
    </location>
</feature>
<feature type="transmembrane region" description="Helical" evidence="1">
    <location>
        <begin position="221"/>
        <end position="240"/>
    </location>
</feature>
<dbReference type="GO" id="GO:0004175">
    <property type="term" value="F:endopeptidase activity"/>
    <property type="evidence" value="ECO:0007669"/>
    <property type="project" value="UniProtKB-ARBA"/>
</dbReference>
<keyword evidence="1" id="KW-1133">Transmembrane helix</keyword>
<dbReference type="PANTHER" id="PTHR35797:SF1">
    <property type="entry name" value="PROTEASE"/>
    <property type="match status" value="1"/>
</dbReference>
<reference evidence="3 4" key="1">
    <citation type="submission" date="2019-03" db="EMBL/GenBank/DDBJ databases">
        <title>Diversity of the mouse oral microbiome.</title>
        <authorList>
            <person name="Joseph S."/>
            <person name="Aduse-Opoku J."/>
            <person name="Curtis M."/>
            <person name="Wade W."/>
            <person name="Hashim A."/>
        </authorList>
    </citation>
    <scope>NUCLEOTIDE SEQUENCE [LARGE SCALE GENOMIC DNA]</scope>
    <source>
        <strain evidence="3 4">P1012</strain>
    </source>
</reference>
<feature type="transmembrane region" description="Helical" evidence="1">
    <location>
        <begin position="278"/>
        <end position="300"/>
    </location>
</feature>
<dbReference type="PANTHER" id="PTHR35797">
    <property type="entry name" value="PROTEASE-RELATED"/>
    <property type="match status" value="1"/>
</dbReference>
<gene>
    <name evidence="3" type="ORF">E4U02_05105</name>
</gene>
<dbReference type="RefSeq" id="WP_135113742.1">
    <property type="nucleotide sequence ID" value="NZ_JADGLL010000007.1"/>
</dbReference>
<comment type="caution">
    <text evidence="3">The sequence shown here is derived from an EMBL/GenBank/DDBJ whole genome shotgun (WGS) entry which is preliminary data.</text>
</comment>
<feature type="transmembrane region" description="Helical" evidence="1">
    <location>
        <begin position="21"/>
        <end position="41"/>
    </location>
</feature>
<dbReference type="OrthoDB" id="3693644at2"/>
<feature type="transmembrane region" description="Helical" evidence="1">
    <location>
        <begin position="147"/>
        <end position="169"/>
    </location>
</feature>